<comment type="function">
    <text evidence="2 14">Catalyzes the formation of S-adenosylmethionine from methionine and ATP.</text>
</comment>
<dbReference type="Proteomes" id="UP000252985">
    <property type="component" value="Chromosome"/>
</dbReference>
<dbReference type="HAMAP" id="MF_00136">
    <property type="entry name" value="S_AdoMet_synth2"/>
    <property type="match status" value="1"/>
</dbReference>
<evidence type="ECO:0000256" key="13">
    <source>
        <dbReference type="ARBA" id="ARBA00048344"/>
    </source>
</evidence>
<dbReference type="NCBIfam" id="NF003366">
    <property type="entry name" value="PRK04439.1-5"/>
    <property type="match status" value="1"/>
</dbReference>
<dbReference type="Pfam" id="PF01941">
    <property type="entry name" value="AdoMet_Synthase"/>
    <property type="match status" value="1"/>
</dbReference>
<comment type="similarity">
    <text evidence="4 14">Belongs to the AdoMet synthase 2 family.</text>
</comment>
<evidence type="ECO:0000313" key="16">
    <source>
        <dbReference type="EMBL" id="AXG06795.1"/>
    </source>
</evidence>
<evidence type="ECO:0000256" key="9">
    <source>
        <dbReference type="ARBA" id="ARBA00022741"/>
    </source>
</evidence>
<keyword evidence="10 14" id="KW-0067">ATP-binding</keyword>
<feature type="binding site" evidence="14">
    <location>
        <begin position="142"/>
        <end position="147"/>
    </location>
    <ligand>
        <name>ATP</name>
        <dbReference type="ChEBI" id="CHEBI:30616"/>
    </ligand>
</feature>
<dbReference type="KEGG" id="haq:DU484_10080"/>
<evidence type="ECO:0000256" key="10">
    <source>
        <dbReference type="ARBA" id="ARBA00022840"/>
    </source>
</evidence>
<evidence type="ECO:0000256" key="1">
    <source>
        <dbReference type="ARBA" id="ARBA00001946"/>
    </source>
</evidence>
<dbReference type="GO" id="GO:0000287">
    <property type="term" value="F:magnesium ion binding"/>
    <property type="evidence" value="ECO:0007669"/>
    <property type="project" value="UniProtKB-UniRule"/>
</dbReference>
<dbReference type="KEGG" id="haj:DU500_10325"/>
<dbReference type="AlphaFoldDB" id="A0A345E3M3"/>
<dbReference type="EC" id="2.5.1.6" evidence="5 14"/>
<accession>A0A345E3M3</accession>
<dbReference type="Proteomes" id="UP000253273">
    <property type="component" value="Chromosome"/>
</dbReference>
<dbReference type="EMBL" id="CP031150">
    <property type="protein sequence ID" value="AXG06795.1"/>
    <property type="molecule type" value="Genomic_DNA"/>
</dbReference>
<sequence>MSDRNIRIESVDRRAVEDQEVEIVERKGIGHPDSLCDGIAENVSRALSNLYLDRVGEVLHYNTDETQLAAGNAAPAFGGGEVVEPIYILLVGRATKQYEADDGTEYTLPVDSVALSAARDYLAETVPELEFGTDVVVDVRLGEGSGDLQTVFGEDGAAVPMANDTSFGVGHAPLTETERIVLETEEYLNGPYADDNPELGPDVKIMGKREGDHIDLTVAAAMIDRYLDGMEAYKDAVASVREAVTDLAASYTDRSVGVEVNTADDYEDGAIYLTTTGTSAEQGDDGSVGRGNRSNGLITPNRPMSMEATSGKNPVNHIGKIYNLLSTRIAEAVVDEVPGIRDFRVRLLSQIGRPIDQPHVADAFVVTDDDVALSDIEADIDAIVDRELAAVTDVTRDVIEGDLRTF</sequence>
<feature type="region of interest" description="Disordered" evidence="15">
    <location>
        <begin position="277"/>
        <end position="312"/>
    </location>
</feature>
<dbReference type="GO" id="GO:0005524">
    <property type="term" value="F:ATP binding"/>
    <property type="evidence" value="ECO:0007669"/>
    <property type="project" value="UniProtKB-UniRule"/>
</dbReference>
<reference evidence="16 19" key="2">
    <citation type="submission" date="2018-07" db="EMBL/GenBank/DDBJ databases">
        <title>Genome sequences of Haloplanus sp. CBA1113.</title>
        <authorList>
            <person name="Kim Y.B."/>
            <person name="Roh S.W."/>
        </authorList>
    </citation>
    <scope>NUCLEOTIDE SEQUENCE [LARGE SCALE GENOMIC DNA]</scope>
    <source>
        <strain evidence="16 19">CBA1113</strain>
    </source>
</reference>
<dbReference type="InterPro" id="IPR027790">
    <property type="entry name" value="AdoMet_synthase_2_family"/>
</dbReference>
<dbReference type="InterPro" id="IPR042544">
    <property type="entry name" value="AdoMet_synthase_3"/>
</dbReference>
<dbReference type="NCBIfam" id="NF003364">
    <property type="entry name" value="PRK04439.1-3"/>
    <property type="match status" value="1"/>
</dbReference>
<dbReference type="EMBL" id="CP031148">
    <property type="protein sequence ID" value="AXG10169.1"/>
    <property type="molecule type" value="Genomic_DNA"/>
</dbReference>
<evidence type="ECO:0000256" key="3">
    <source>
        <dbReference type="ARBA" id="ARBA00005224"/>
    </source>
</evidence>
<proteinExistence type="inferred from homology"/>
<accession>A0A345ED97</accession>
<dbReference type="GO" id="GO:0004478">
    <property type="term" value="F:methionine adenosyltransferase activity"/>
    <property type="evidence" value="ECO:0007669"/>
    <property type="project" value="UniProtKB-UniRule"/>
</dbReference>
<dbReference type="GeneID" id="37287328"/>
<organism evidence="16 19">
    <name type="scientific">Haloplanus rubicundus</name>
    <dbReference type="NCBI Taxonomy" id="1547898"/>
    <lineage>
        <taxon>Archaea</taxon>
        <taxon>Methanobacteriati</taxon>
        <taxon>Methanobacteriota</taxon>
        <taxon>Stenosarchaea group</taxon>
        <taxon>Halobacteria</taxon>
        <taxon>Halobacteriales</taxon>
        <taxon>Haloferacaceae</taxon>
        <taxon>Haloplanus</taxon>
    </lineage>
</organism>
<dbReference type="Gene3D" id="3.30.300.10">
    <property type="match status" value="1"/>
</dbReference>
<evidence type="ECO:0000256" key="2">
    <source>
        <dbReference type="ARBA" id="ARBA00003775"/>
    </source>
</evidence>
<evidence type="ECO:0000313" key="19">
    <source>
        <dbReference type="Proteomes" id="UP000253273"/>
    </source>
</evidence>
<keyword evidence="11 14" id="KW-0460">Magnesium</keyword>
<name>A0A345E3M3_9EURY</name>
<dbReference type="GO" id="GO:0006556">
    <property type="term" value="P:S-adenosylmethionine biosynthetic process"/>
    <property type="evidence" value="ECO:0007669"/>
    <property type="project" value="UniProtKB-UniRule"/>
</dbReference>
<dbReference type="UniPathway" id="UPA00315">
    <property type="reaction ID" value="UER00080"/>
</dbReference>
<comment type="pathway">
    <text evidence="3 14">Amino-acid biosynthesis; S-adenosyl-L-methionine biosynthesis; S-adenosyl-L-methionine from L-methionine: step 1/1.</text>
</comment>
<keyword evidence="8 14" id="KW-0808">Transferase</keyword>
<evidence type="ECO:0000256" key="7">
    <source>
        <dbReference type="ARBA" id="ARBA00022563"/>
    </source>
</evidence>
<keyword evidence="19" id="KW-1185">Reference proteome</keyword>
<evidence type="ECO:0000256" key="14">
    <source>
        <dbReference type="HAMAP-Rule" id="MF_00136"/>
    </source>
</evidence>
<dbReference type="PANTHER" id="PTHR36697:SF1">
    <property type="entry name" value="S-ADENOSYLMETHIONINE SYNTHASE"/>
    <property type="match status" value="1"/>
</dbReference>
<evidence type="ECO:0000313" key="17">
    <source>
        <dbReference type="EMBL" id="AXG10169.1"/>
    </source>
</evidence>
<keyword evidence="9 14" id="KW-0547">Nucleotide-binding</keyword>
<evidence type="ECO:0000313" key="18">
    <source>
        <dbReference type="Proteomes" id="UP000252985"/>
    </source>
</evidence>
<dbReference type="OrthoDB" id="204488at2157"/>
<dbReference type="GO" id="GO:0006730">
    <property type="term" value="P:one-carbon metabolic process"/>
    <property type="evidence" value="ECO:0007669"/>
    <property type="project" value="UniProtKB-KW"/>
</dbReference>
<evidence type="ECO:0000256" key="11">
    <source>
        <dbReference type="ARBA" id="ARBA00022842"/>
    </source>
</evidence>
<comment type="catalytic activity">
    <reaction evidence="13 14">
        <text>L-methionine + ATP + H2O = S-adenosyl-L-methionine + phosphate + diphosphate</text>
        <dbReference type="Rhea" id="RHEA:21080"/>
        <dbReference type="ChEBI" id="CHEBI:15377"/>
        <dbReference type="ChEBI" id="CHEBI:30616"/>
        <dbReference type="ChEBI" id="CHEBI:33019"/>
        <dbReference type="ChEBI" id="CHEBI:43474"/>
        <dbReference type="ChEBI" id="CHEBI:57844"/>
        <dbReference type="ChEBI" id="CHEBI:59789"/>
        <dbReference type="EC" id="2.5.1.6"/>
    </reaction>
</comment>
<dbReference type="PANTHER" id="PTHR36697">
    <property type="entry name" value="S-ADENOSYLMETHIONINE SYNTHASE"/>
    <property type="match status" value="1"/>
</dbReference>
<dbReference type="InterPro" id="IPR002795">
    <property type="entry name" value="S-AdoMet_synthetase_arc"/>
</dbReference>
<protein>
    <recommendedName>
        <fullName evidence="6 14">S-adenosylmethionine synthase</fullName>
        <shortName evidence="14">AdoMet synthase</shortName>
        <ecNumber evidence="5 14">2.5.1.6</ecNumber>
    </recommendedName>
    <alternativeName>
        <fullName evidence="12 14">Methionine adenosyltransferase</fullName>
    </alternativeName>
</protein>
<reference evidence="17 18" key="1">
    <citation type="submission" date="2018-07" db="EMBL/GenBank/DDBJ databases">
        <title>Genome sequences of Haloplanus sp. CBA1112.</title>
        <authorList>
            <person name="Kim Y.B."/>
            <person name="Roh S.W."/>
        </authorList>
    </citation>
    <scope>NUCLEOTIDE SEQUENCE [LARGE SCALE GENOMIC DNA]</scope>
    <source>
        <strain evidence="17 18">CBA1112</strain>
    </source>
</reference>
<evidence type="ECO:0000256" key="6">
    <source>
        <dbReference type="ARBA" id="ARBA00020319"/>
    </source>
</evidence>
<evidence type="ECO:0000256" key="8">
    <source>
        <dbReference type="ARBA" id="ARBA00022679"/>
    </source>
</evidence>
<keyword evidence="7 14" id="KW-0554">One-carbon metabolism</keyword>
<dbReference type="RefSeq" id="WP_114585929.1">
    <property type="nucleotide sequence ID" value="NZ_CP031148.1"/>
</dbReference>
<gene>
    <name evidence="14" type="primary">mat</name>
    <name evidence="17" type="ORF">DU484_10080</name>
    <name evidence="16" type="ORF">DU500_10325</name>
</gene>
<comment type="cofactor">
    <cofactor evidence="1 14">
        <name>Mg(2+)</name>
        <dbReference type="ChEBI" id="CHEBI:18420"/>
    </cofactor>
</comment>
<evidence type="ECO:0000256" key="15">
    <source>
        <dbReference type="SAM" id="MobiDB-lite"/>
    </source>
</evidence>
<evidence type="ECO:0000256" key="12">
    <source>
        <dbReference type="ARBA" id="ARBA00032151"/>
    </source>
</evidence>
<evidence type="ECO:0000256" key="5">
    <source>
        <dbReference type="ARBA" id="ARBA00012828"/>
    </source>
</evidence>
<evidence type="ECO:0000256" key="4">
    <source>
        <dbReference type="ARBA" id="ARBA00009691"/>
    </source>
</evidence>
<dbReference type="Gene3D" id="3.30.300.280">
    <property type="entry name" value="S-adenosylmethionine synthetase, C-terminal domain"/>
    <property type="match status" value="1"/>
</dbReference>